<reference evidence="2 4" key="1">
    <citation type="submission" date="2019-04" db="EMBL/GenBank/DDBJ databases">
        <title>Genome analysis of Streptococcus suis strain WUSS424.</title>
        <authorList>
            <person name="Chen H."/>
            <person name="Gao X."/>
            <person name="Wu Z."/>
        </authorList>
    </citation>
    <scope>NUCLEOTIDE SEQUENCE [LARGE SCALE GENOMIC DNA]</scope>
    <source>
        <strain evidence="2 4">WUSS424</strain>
    </source>
</reference>
<gene>
    <name evidence="3" type="ORF">FAJ39_01020</name>
    <name evidence="2" type="ORF">FAJ39_03570</name>
</gene>
<evidence type="ECO:0000256" key="1">
    <source>
        <dbReference type="SAM" id="Phobius"/>
    </source>
</evidence>
<organism evidence="2 4">
    <name type="scientific">Streptococcus suis</name>
    <dbReference type="NCBI Taxonomy" id="1307"/>
    <lineage>
        <taxon>Bacteria</taxon>
        <taxon>Bacillati</taxon>
        <taxon>Bacillota</taxon>
        <taxon>Bacilli</taxon>
        <taxon>Lactobacillales</taxon>
        <taxon>Streptococcaceae</taxon>
        <taxon>Streptococcus</taxon>
    </lineage>
</organism>
<feature type="transmembrane region" description="Helical" evidence="1">
    <location>
        <begin position="94"/>
        <end position="125"/>
    </location>
</feature>
<evidence type="ECO:0000313" key="3">
    <source>
        <dbReference type="EMBL" id="TII00942.1"/>
    </source>
</evidence>
<dbReference type="Proteomes" id="UP000305165">
    <property type="component" value="Unassembled WGS sequence"/>
</dbReference>
<dbReference type="AlphaFoldDB" id="A0A4T2GN76"/>
<name>A0A4T2GN76_STRSU</name>
<proteinExistence type="predicted"/>
<comment type="caution">
    <text evidence="2">The sequence shown here is derived from an EMBL/GenBank/DDBJ whole genome shotgun (WGS) entry which is preliminary data.</text>
</comment>
<accession>A0A4T2GN76</accession>
<sequence length="134" mass="15578">MLSSKDRQLLNQKLSQVQQTIVANAQYQATVTQHEANKNRINDILIAMIQEEDPERIELLAQLLKKQTEQAQAFVDDWNRQVARDERSLKLKTLGLLTFLSLILLPLFPIVPIGMVLYLIIWLLYAYIIKANRY</sequence>
<dbReference type="EMBL" id="SSXO01000002">
    <property type="protein sequence ID" value="TII00162.1"/>
    <property type="molecule type" value="Genomic_DNA"/>
</dbReference>
<evidence type="ECO:0000313" key="4">
    <source>
        <dbReference type="Proteomes" id="UP000305165"/>
    </source>
</evidence>
<keyword evidence="1" id="KW-0812">Transmembrane</keyword>
<keyword evidence="1" id="KW-0472">Membrane</keyword>
<dbReference type="EMBL" id="SSXO01000001">
    <property type="protein sequence ID" value="TII00942.1"/>
    <property type="molecule type" value="Genomic_DNA"/>
</dbReference>
<protein>
    <submittedName>
        <fullName evidence="2">Uncharacterized protein</fullName>
    </submittedName>
</protein>
<keyword evidence="1" id="KW-1133">Transmembrane helix</keyword>
<evidence type="ECO:0000313" key="2">
    <source>
        <dbReference type="EMBL" id="TII00162.1"/>
    </source>
</evidence>